<dbReference type="PANTHER" id="PTHR30441:SF8">
    <property type="entry name" value="DUF748 DOMAIN-CONTAINING PROTEIN"/>
    <property type="match status" value="1"/>
</dbReference>
<dbReference type="InterPro" id="IPR052894">
    <property type="entry name" value="AsmA-related"/>
</dbReference>
<sequence>MKRMIRRMFKLGMASALLGGLLYAGTDSFSRKWREFIVGQMAERGLHLDFERLMLNPFGGLIAREVRVFTGPDRLHVLASVDRLNLDFDYGKLMEKKFVVDGLELSHASVSLPVDDPGGGQTVIALEDLSARAFLREGVLEVRQAEGTLSGIHLSITGMLTLPEKKADEPPKPKIDSLSVAHQMQVLNAHHRRIQRALDWLQRFKFDTVPQLRLEVNGALDRPQELAARLFFETTGMRYDSYLCQELVAEAEYNAGLIDLTRLYLKDPTGQVNASATWRMGTPEMRFQLTSSADLPGMAQAFLNSDNLREIVFYGTPHLALNGVWHVDGPLAQGKRPVQATGRLDCGRFSTRGAVFDGLEANIGVAPEGVYVRDLVLKHETGTLTAQALSHEVGGFRYRAVLQMDPNAFMPFAKMKQTRELISRFQCNPKSSIYFEVEGAGPKADLQECVNKGRGDLRNLRYRGVDVEQLEAEVEFQGPIMHFRNAKIRRPEGVGEVAHVHVNDAVGEKWVRLEGIRAGLDPVAVTSCFAPKVADQIAKYRLPNTTAVEMDGVIYYKEGSKSDFQVKFRHPTGTGRYSLWGDDFLIASPEGELIFKGLDMKFDIRGQLFGEALSAKGSVDVSPGTNDFDVVVKAGEFPYEIFGKKVPFEKLTADVSSTGGTTAFDIDSSLMGGTFSLKGKMDETKLPQPYSGELRVDGVSFQRFAQVYSKTNDTEGDITGHFRFAGRQNDWMALKGGGAAIIVNGNLYAIPILGPLTPILGSVLPGQIKGYNLAKEANCTFEIADGYVVTENFEALTSVFKIAMGGKIDFIRDAVDLTAQVRIRGLPGLVFLPFSELLEYRGTGSVSDTNWKSNLLSGSRKATDRAPPSAANMQAAERIAGEALPPSKKEEPKRPASMFSRPGGR</sequence>
<gene>
    <name evidence="2" type="ORF">GCM10023213_06970</name>
</gene>
<evidence type="ECO:0000313" key="3">
    <source>
        <dbReference type="Proteomes" id="UP001499852"/>
    </source>
</evidence>
<protein>
    <recommendedName>
        <fullName evidence="4">AsmA-like protein</fullName>
    </recommendedName>
</protein>
<reference evidence="3" key="1">
    <citation type="journal article" date="2019" name="Int. J. Syst. Evol. Microbiol.">
        <title>The Global Catalogue of Microorganisms (GCM) 10K type strain sequencing project: providing services to taxonomists for standard genome sequencing and annotation.</title>
        <authorList>
            <consortium name="The Broad Institute Genomics Platform"/>
            <consortium name="The Broad Institute Genome Sequencing Center for Infectious Disease"/>
            <person name="Wu L."/>
            <person name="Ma J."/>
        </authorList>
    </citation>
    <scope>NUCLEOTIDE SEQUENCE [LARGE SCALE GENOMIC DNA]</scope>
    <source>
        <strain evidence="3">JCM 18053</strain>
    </source>
</reference>
<dbReference type="PANTHER" id="PTHR30441">
    <property type="entry name" value="DUF748 DOMAIN-CONTAINING PROTEIN"/>
    <property type="match status" value="1"/>
</dbReference>
<evidence type="ECO:0000313" key="2">
    <source>
        <dbReference type="EMBL" id="GAA5134730.1"/>
    </source>
</evidence>
<name>A0ABP9NWG3_9BACT</name>
<keyword evidence="3" id="KW-1185">Reference proteome</keyword>
<comment type="caution">
    <text evidence="2">The sequence shown here is derived from an EMBL/GenBank/DDBJ whole genome shotgun (WGS) entry which is preliminary data.</text>
</comment>
<evidence type="ECO:0000256" key="1">
    <source>
        <dbReference type="SAM" id="MobiDB-lite"/>
    </source>
</evidence>
<feature type="region of interest" description="Disordered" evidence="1">
    <location>
        <begin position="858"/>
        <end position="905"/>
    </location>
</feature>
<proteinExistence type="predicted"/>
<dbReference type="EMBL" id="BAABIA010000001">
    <property type="protein sequence ID" value="GAA5134730.1"/>
    <property type="molecule type" value="Genomic_DNA"/>
</dbReference>
<dbReference type="RefSeq" id="WP_345734978.1">
    <property type="nucleotide sequence ID" value="NZ_BAABIA010000001.1"/>
</dbReference>
<accession>A0ABP9NWG3</accession>
<organism evidence="2 3">
    <name type="scientific">Prosthecobacter algae</name>
    <dbReference type="NCBI Taxonomy" id="1144682"/>
    <lineage>
        <taxon>Bacteria</taxon>
        <taxon>Pseudomonadati</taxon>
        <taxon>Verrucomicrobiota</taxon>
        <taxon>Verrucomicrobiia</taxon>
        <taxon>Verrucomicrobiales</taxon>
        <taxon>Verrucomicrobiaceae</taxon>
        <taxon>Prosthecobacter</taxon>
    </lineage>
</organism>
<evidence type="ECO:0008006" key="4">
    <source>
        <dbReference type="Google" id="ProtNLM"/>
    </source>
</evidence>
<dbReference type="Proteomes" id="UP001499852">
    <property type="component" value="Unassembled WGS sequence"/>
</dbReference>